<comment type="caution">
    <text evidence="5">The sequence shown here is derived from an EMBL/GenBank/DDBJ whole genome shotgun (WGS) entry which is preliminary data.</text>
</comment>
<dbReference type="InterPro" id="IPR018392">
    <property type="entry name" value="LysM"/>
</dbReference>
<evidence type="ECO:0000256" key="3">
    <source>
        <dbReference type="SAM" id="SignalP"/>
    </source>
</evidence>
<reference evidence="6 8" key="2">
    <citation type="submission" date="2023-01" db="EMBL/GenBank/DDBJ databases">
        <title>Trichodesmium-associated heterotrophic epibiont bacteria.</title>
        <authorList>
            <person name="Cleveland C.S."/>
            <person name="Webb E.A."/>
        </authorList>
    </citation>
    <scope>NUCLEOTIDE SEQUENCE [LARGE SCALE GENOMIC DNA]</scope>
    <source>
        <strain evidence="6 8">USCH2</strain>
    </source>
</reference>
<dbReference type="SUPFAM" id="SSF51261">
    <property type="entry name" value="Duplicated hybrid motif"/>
    <property type="match status" value="1"/>
</dbReference>
<dbReference type="RefSeq" id="WP_054551146.1">
    <property type="nucleotide sequence ID" value="NZ_JAQPZS010000013.1"/>
</dbReference>
<dbReference type="PATRIC" id="fig|570156.3.peg.192"/>
<comment type="similarity">
    <text evidence="1">Belongs to the E.coli NlpD/Haemophilus LppB family.</text>
</comment>
<dbReference type="GO" id="GO:0009279">
    <property type="term" value="C:cell outer membrane"/>
    <property type="evidence" value="ECO:0007669"/>
    <property type="project" value="TreeGrafter"/>
</dbReference>
<dbReference type="PROSITE" id="PS51782">
    <property type="entry name" value="LYSM"/>
    <property type="match status" value="1"/>
</dbReference>
<dbReference type="EMBL" id="LJTC01000001">
    <property type="protein sequence ID" value="KPM85393.1"/>
    <property type="molecule type" value="Genomic_DNA"/>
</dbReference>
<dbReference type="Gene3D" id="3.10.350.10">
    <property type="entry name" value="LysM domain"/>
    <property type="match status" value="1"/>
</dbReference>
<dbReference type="PANTHER" id="PTHR21666">
    <property type="entry name" value="PEPTIDASE-RELATED"/>
    <property type="match status" value="1"/>
</dbReference>
<dbReference type="OrthoDB" id="9795421at2"/>
<dbReference type="GO" id="GO:0032153">
    <property type="term" value="C:cell division site"/>
    <property type="evidence" value="ECO:0007669"/>
    <property type="project" value="TreeGrafter"/>
</dbReference>
<keyword evidence="8" id="KW-1185">Reference proteome</keyword>
<sequence length="274" mass="30516">MSRQITVYVTLFLSILLFGCTSREAPAPVSSLDNKVKPATRKVNISGSKYVVKKGDTLYSIAFSAQQDFRTLAKINDIPAPYTIFPGQNISLIKSAQKQKKTKKYTNSSKKSTVSIQKNNKKLKKELDQPKQREYVQKQANKIISEKKRNSNAKVVWNWPAKGKVTQRFSNKENGFKGLQITNKQGASVVAAAHGTVVYAGNALRGYGNLIILKHNDDYLSAYAHNSKLLVKEKQEVKAGQKIAEMGSSDSTVTALRFEIRYRGQAVNPAKYLP</sequence>
<name>A0A0P7DV86_9GAMM</name>
<protein>
    <submittedName>
        <fullName evidence="6">Peptidoglycan DD-metalloendopeptidase family protein</fullName>
    </submittedName>
    <submittedName>
        <fullName evidence="5">Peptidoglycan-binding protein</fullName>
    </submittedName>
</protein>
<dbReference type="PANTHER" id="PTHR21666:SF263">
    <property type="entry name" value="MUREIN HYDROLASE ACTIVATOR NLPD"/>
    <property type="match status" value="1"/>
</dbReference>
<dbReference type="EMBL" id="JAQPZS010000013">
    <property type="protein sequence ID" value="MEJ6497192.1"/>
    <property type="molecule type" value="Genomic_DNA"/>
</dbReference>
<proteinExistence type="inferred from homology"/>
<reference evidence="5 7" key="1">
    <citation type="submission" date="2015-09" db="EMBL/GenBank/DDBJ databases">
        <title>Draft Genome Sequence of Pseudoalteromonas lipolytica UCD-48B.</title>
        <authorList>
            <person name="Krusor M."/>
            <person name="Coil D.A."/>
            <person name="Lang J.M."/>
            <person name="Eisen J.A."/>
            <person name="Alexiev A."/>
        </authorList>
    </citation>
    <scope>NUCLEOTIDE SEQUENCE [LARGE SCALE GENOMIC DNA]</scope>
    <source>
        <strain evidence="5 7">UCD-48B</strain>
    </source>
</reference>
<feature type="region of interest" description="Disordered" evidence="2">
    <location>
        <begin position="101"/>
        <end position="130"/>
    </location>
</feature>
<dbReference type="InterPro" id="IPR011055">
    <property type="entry name" value="Dup_hybrid_motif"/>
</dbReference>
<keyword evidence="3" id="KW-0732">Signal</keyword>
<dbReference type="PROSITE" id="PS51257">
    <property type="entry name" value="PROKAR_LIPOPROTEIN"/>
    <property type="match status" value="1"/>
</dbReference>
<feature type="domain" description="LysM" evidence="4">
    <location>
        <begin position="48"/>
        <end position="92"/>
    </location>
</feature>
<evidence type="ECO:0000256" key="2">
    <source>
        <dbReference type="SAM" id="MobiDB-lite"/>
    </source>
</evidence>
<dbReference type="Pfam" id="PF01476">
    <property type="entry name" value="LysM"/>
    <property type="match status" value="1"/>
</dbReference>
<feature type="signal peptide" evidence="3">
    <location>
        <begin position="1"/>
        <end position="25"/>
    </location>
</feature>
<dbReference type="Proteomes" id="UP001377972">
    <property type="component" value="Unassembled WGS sequence"/>
</dbReference>
<evidence type="ECO:0000313" key="5">
    <source>
        <dbReference type="EMBL" id="KPM85393.1"/>
    </source>
</evidence>
<dbReference type="GO" id="GO:0004222">
    <property type="term" value="F:metalloendopeptidase activity"/>
    <property type="evidence" value="ECO:0007669"/>
    <property type="project" value="TreeGrafter"/>
</dbReference>
<dbReference type="Proteomes" id="UP000050378">
    <property type="component" value="Unassembled WGS sequence"/>
</dbReference>
<dbReference type="InterPro" id="IPR036779">
    <property type="entry name" value="LysM_dom_sf"/>
</dbReference>
<dbReference type="InterPro" id="IPR050570">
    <property type="entry name" value="Cell_wall_metabolism_enzyme"/>
</dbReference>
<accession>A0A0P7DV86</accession>
<evidence type="ECO:0000256" key="1">
    <source>
        <dbReference type="ARBA" id="ARBA00038420"/>
    </source>
</evidence>
<dbReference type="Gene3D" id="2.70.70.10">
    <property type="entry name" value="Glucose Permease (Domain IIA)"/>
    <property type="match status" value="1"/>
</dbReference>
<dbReference type="Pfam" id="PF01551">
    <property type="entry name" value="Peptidase_M23"/>
    <property type="match status" value="1"/>
</dbReference>
<evidence type="ECO:0000313" key="6">
    <source>
        <dbReference type="EMBL" id="MEJ6497192.1"/>
    </source>
</evidence>
<feature type="compositionally biased region" description="Low complexity" evidence="2">
    <location>
        <begin position="105"/>
        <end position="115"/>
    </location>
</feature>
<dbReference type="CDD" id="cd00118">
    <property type="entry name" value="LysM"/>
    <property type="match status" value="1"/>
</dbReference>
<dbReference type="InterPro" id="IPR016047">
    <property type="entry name" value="M23ase_b-sheet_dom"/>
</dbReference>
<evidence type="ECO:0000259" key="4">
    <source>
        <dbReference type="PROSITE" id="PS51782"/>
    </source>
</evidence>
<feature type="chain" id="PRO_5006138079" evidence="3">
    <location>
        <begin position="26"/>
        <end position="274"/>
    </location>
</feature>
<evidence type="ECO:0000313" key="8">
    <source>
        <dbReference type="Proteomes" id="UP001377972"/>
    </source>
</evidence>
<dbReference type="CDD" id="cd12797">
    <property type="entry name" value="M23_peptidase"/>
    <property type="match status" value="1"/>
</dbReference>
<evidence type="ECO:0000313" key="7">
    <source>
        <dbReference type="Proteomes" id="UP000050378"/>
    </source>
</evidence>
<organism evidence="5 7">
    <name type="scientific">Pseudoalteromonas lipolytica</name>
    <dbReference type="NCBI Taxonomy" id="570156"/>
    <lineage>
        <taxon>Bacteria</taxon>
        <taxon>Pseudomonadati</taxon>
        <taxon>Pseudomonadota</taxon>
        <taxon>Gammaproteobacteria</taxon>
        <taxon>Alteromonadales</taxon>
        <taxon>Pseudoalteromonadaceae</taxon>
        <taxon>Pseudoalteromonas</taxon>
    </lineage>
</organism>
<dbReference type="STRING" id="570156.AOG27_00970"/>
<gene>
    <name evidence="5" type="ORF">AOG27_00970</name>
    <name evidence="6" type="ORF">PQI24_14200</name>
</gene>
<dbReference type="AlphaFoldDB" id="A0A0P7DV86"/>
<dbReference type="SMART" id="SM00257">
    <property type="entry name" value="LysM"/>
    <property type="match status" value="1"/>
</dbReference>